<feature type="region of interest" description="Disordered" evidence="1">
    <location>
        <begin position="427"/>
        <end position="454"/>
    </location>
</feature>
<dbReference type="PANTHER" id="PTHR35391:SF7">
    <property type="entry name" value="C2H2-TYPE DOMAIN-CONTAINING PROTEIN"/>
    <property type="match status" value="1"/>
</dbReference>
<dbReference type="OrthoDB" id="20872at2759"/>
<proteinExistence type="predicted"/>
<evidence type="ECO:0000313" key="3">
    <source>
        <dbReference type="Proteomes" id="UP000076863"/>
    </source>
</evidence>
<feature type="compositionally biased region" description="Basic residues" evidence="1">
    <location>
        <begin position="121"/>
        <end position="132"/>
    </location>
</feature>
<evidence type="ECO:0000256" key="1">
    <source>
        <dbReference type="SAM" id="MobiDB-lite"/>
    </source>
</evidence>
<keyword evidence="3" id="KW-1185">Reference proteome</keyword>
<evidence type="ECO:0000313" key="2">
    <source>
        <dbReference type="EMBL" id="OAA45951.1"/>
    </source>
</evidence>
<feature type="compositionally biased region" description="Basic and acidic residues" evidence="1">
    <location>
        <begin position="427"/>
        <end position="446"/>
    </location>
</feature>
<reference evidence="2 3" key="1">
    <citation type="journal article" date="2016" name="Genome Biol. Evol.">
        <title>Divergent and convergent evolution of fungal pathogenicity.</title>
        <authorList>
            <person name="Shang Y."/>
            <person name="Xiao G."/>
            <person name="Zheng P."/>
            <person name="Cen K."/>
            <person name="Zhan S."/>
            <person name="Wang C."/>
        </authorList>
    </citation>
    <scope>NUCLEOTIDE SEQUENCE [LARGE SCALE GENOMIC DNA]</scope>
    <source>
        <strain evidence="2 3">RCEF 3172</strain>
    </source>
</reference>
<organism evidence="2 3">
    <name type="scientific">Beauveria brongniartii RCEF 3172</name>
    <dbReference type="NCBI Taxonomy" id="1081107"/>
    <lineage>
        <taxon>Eukaryota</taxon>
        <taxon>Fungi</taxon>
        <taxon>Dikarya</taxon>
        <taxon>Ascomycota</taxon>
        <taxon>Pezizomycotina</taxon>
        <taxon>Sordariomycetes</taxon>
        <taxon>Hypocreomycetidae</taxon>
        <taxon>Hypocreales</taxon>
        <taxon>Cordycipitaceae</taxon>
        <taxon>Beauveria</taxon>
        <taxon>Beauveria brongniartii</taxon>
    </lineage>
</organism>
<protein>
    <submittedName>
        <fullName evidence="2">Ankyrin</fullName>
    </submittedName>
</protein>
<dbReference type="AlphaFoldDB" id="A0A167FZC9"/>
<comment type="caution">
    <text evidence="2">The sequence shown here is derived from an EMBL/GenBank/DDBJ whole genome shotgun (WGS) entry which is preliminary data.</text>
</comment>
<name>A0A167FZC9_9HYPO</name>
<accession>A0A167FZC9</accession>
<gene>
    <name evidence="2" type="ORF">BBO_03592</name>
</gene>
<dbReference type="PANTHER" id="PTHR35391">
    <property type="entry name" value="C2H2-TYPE DOMAIN-CONTAINING PROTEIN-RELATED"/>
    <property type="match status" value="1"/>
</dbReference>
<dbReference type="EMBL" id="AZHA01000008">
    <property type="protein sequence ID" value="OAA45951.1"/>
    <property type="molecule type" value="Genomic_DNA"/>
</dbReference>
<dbReference type="Proteomes" id="UP000076863">
    <property type="component" value="Unassembled WGS sequence"/>
</dbReference>
<feature type="region of interest" description="Disordered" evidence="1">
    <location>
        <begin position="115"/>
        <end position="137"/>
    </location>
</feature>
<sequence length="454" mass="51597">MDLNAADDVSLQDDKGLTIYQHALQCTKEFQKYKTVWEEEFAVYPTMEQTTGFFPWTSDMGVFLRCHKSLDYRLRYSPKEVANLHQLLDIILKTLMFGKSHPRPERASLAGVRMPVTPSHKSAKTPKMRKRRTSEAGRAHVTRTFDYSSETDSKGDEGVQGKSSVSLITNSIHETVRPLRLLSQKALRSSLTARADAISSYEVDESTNNAMKELRLSTEDYIRSQFPRAPKTLCSALVEASVLRFRHLCYEREHEDNKTFRGKCDHVTFILEHQKSLRLEDRHLRDLEPFVCVIDHCTDSGVLEPCTLTFGTSRAWLSHMEDTHGNVSVCDSPSHLPISFQKKAEIQEFRRTWHNAPGLAGCASYLVQRTGLQKITECPFGDDFAAPEDIESDLVFSSDPLRRHVATHMKDISLLALHKLASLDADKSEDTAHRPAVRSADDEVTKSKRVLHHR</sequence>